<dbReference type="GO" id="GO:0022625">
    <property type="term" value="C:cytosolic large ribosomal subunit"/>
    <property type="evidence" value="ECO:0007669"/>
    <property type="project" value="TreeGrafter"/>
</dbReference>
<comment type="caution">
    <text evidence="10">The sequence shown here is derived from an EMBL/GenBank/DDBJ whole genome shotgun (WGS) entry which is preliminary data.</text>
</comment>
<keyword evidence="5 10" id="KW-0689">Ribosomal protein</keyword>
<dbReference type="FunFam" id="3.30.420.100:FF:000017">
    <property type="entry name" value="Uncharacterized protein"/>
    <property type="match status" value="1"/>
</dbReference>
<dbReference type="SUPFAM" id="SSF53137">
    <property type="entry name" value="Translational machinery components"/>
    <property type="match status" value="1"/>
</dbReference>
<evidence type="ECO:0000256" key="4">
    <source>
        <dbReference type="ARBA" id="ARBA00022730"/>
    </source>
</evidence>
<dbReference type="AlphaFoldDB" id="A0AA41MF41"/>
<keyword evidence="11" id="KW-1185">Reference proteome</keyword>
<dbReference type="Pfam" id="PF17144">
    <property type="entry name" value="Ribosomal_L5e"/>
    <property type="match status" value="1"/>
</dbReference>
<dbReference type="InterPro" id="IPR006993">
    <property type="entry name" value="Glut_rich_SH3-bd"/>
</dbReference>
<dbReference type="InterPro" id="IPR025607">
    <property type="entry name" value="Ribosomal_uL18_C_euk"/>
</dbReference>
<comment type="similarity">
    <text evidence="2">Belongs to the universal ribosomal protein uL18 family.</text>
</comment>
<dbReference type="CDD" id="cd03030">
    <property type="entry name" value="GRX_SH3BGR"/>
    <property type="match status" value="1"/>
</dbReference>
<dbReference type="Gene3D" id="3.30.420.100">
    <property type="match status" value="1"/>
</dbReference>
<dbReference type="InterPro" id="IPR036249">
    <property type="entry name" value="Thioredoxin-like_sf"/>
</dbReference>
<comment type="subcellular location">
    <subcellularLocation>
        <location evidence="1">Cytoplasm</location>
    </subcellularLocation>
</comment>
<dbReference type="EMBL" id="JAATJV010151800">
    <property type="protein sequence ID" value="MBZ3870698.1"/>
    <property type="molecule type" value="Genomic_DNA"/>
</dbReference>
<dbReference type="GO" id="GO:0006412">
    <property type="term" value="P:translation"/>
    <property type="evidence" value="ECO:0007669"/>
    <property type="project" value="InterPro"/>
</dbReference>
<dbReference type="SUPFAM" id="SSF52833">
    <property type="entry name" value="Thioredoxin-like"/>
    <property type="match status" value="1"/>
</dbReference>
<organism evidence="10 11">
    <name type="scientific">Sciurus carolinensis</name>
    <name type="common">Eastern gray squirrel</name>
    <dbReference type="NCBI Taxonomy" id="30640"/>
    <lineage>
        <taxon>Eukaryota</taxon>
        <taxon>Metazoa</taxon>
        <taxon>Chordata</taxon>
        <taxon>Craniata</taxon>
        <taxon>Vertebrata</taxon>
        <taxon>Euteleostomi</taxon>
        <taxon>Mammalia</taxon>
        <taxon>Eutheria</taxon>
        <taxon>Euarchontoglires</taxon>
        <taxon>Glires</taxon>
        <taxon>Rodentia</taxon>
        <taxon>Sciuromorpha</taxon>
        <taxon>Sciuridae</taxon>
        <taxon>Sciurinae</taxon>
        <taxon>Sciurini</taxon>
        <taxon>Sciurus</taxon>
    </lineage>
</organism>
<dbReference type="Pfam" id="PF04908">
    <property type="entry name" value="SH3BGR"/>
    <property type="match status" value="1"/>
</dbReference>
<reference evidence="10" key="1">
    <citation type="submission" date="2020-03" db="EMBL/GenBank/DDBJ databases">
        <title>Studies in the Genomics of Life Span.</title>
        <authorList>
            <person name="Glass D."/>
        </authorList>
    </citation>
    <scope>NUCLEOTIDE SEQUENCE</scope>
    <source>
        <strain evidence="10">SUZIE</strain>
        <tissue evidence="10">Muscle</tissue>
    </source>
</reference>
<evidence type="ECO:0000313" key="10">
    <source>
        <dbReference type="EMBL" id="MBZ3870698.1"/>
    </source>
</evidence>
<dbReference type="PANTHER" id="PTHR23410:SF12">
    <property type="entry name" value="LARGE RIBOSOMAL SUBUNIT PROTEIN UL18"/>
    <property type="match status" value="1"/>
</dbReference>
<evidence type="ECO:0000256" key="3">
    <source>
        <dbReference type="ARBA" id="ARBA00022490"/>
    </source>
</evidence>
<keyword evidence="6" id="KW-0687">Ribonucleoprotein</keyword>
<protein>
    <recommendedName>
        <fullName evidence="7">Large ribosomal subunit protein uL18</fullName>
    </recommendedName>
    <alternativeName>
        <fullName evidence="8">60S ribosomal protein L5</fullName>
    </alternativeName>
</protein>
<sequence>MAAATCIPTCRYYDTGLSGNSIQLVLCWQSSVCWLLSDDQQVNLWQWVMEGKTDYYARKRLVIQDKNKYNTPKYRMIVRVTNRDIICQIAYARIEGDMIVCAAYAHELPKYGVKVGLTNYAAAYCTGLLLARRLLNRFGMDKIYEGQVEVTGDEYNVESIDGQPGAFTCYLDAGLARTTTGNKVFGALKGAVDGGLSIPHSTKRFPGYDSESKEFNAEVHRKHIMGQNVADYMRYLMEEDEDAYKKQFSQYIKNNVTPDMMEEMYKKAHSAIRENPVYEKKPKREVKKKRWNRPKMSLAQKKDRVAQKKATLSRTQTTTAAFPRMGIHVYIASPSGSTAIKKKQQDVFGFLEANKIGFEEKDIAANEENLKWMRENVPENSQPATGYPLPPQIFNESQYRGDSDAFFEAQENNAVYAFLGLTAPPGSKEAEAQAKQQA</sequence>
<accession>A0AA41MF41</accession>
<keyword evidence="4" id="KW-0694">RNA-binding</keyword>
<dbReference type="PRINTS" id="PR00058">
    <property type="entry name" value="RIBOSOMALL5"/>
</dbReference>
<dbReference type="Gene3D" id="3.40.30.10">
    <property type="entry name" value="Glutaredoxin"/>
    <property type="match status" value="1"/>
</dbReference>
<evidence type="ECO:0000256" key="6">
    <source>
        <dbReference type="ARBA" id="ARBA00023274"/>
    </source>
</evidence>
<evidence type="ECO:0000256" key="7">
    <source>
        <dbReference type="ARBA" id="ARBA00035197"/>
    </source>
</evidence>
<gene>
    <name evidence="10" type="ORF">SUZIE_109235</name>
</gene>
<keyword evidence="3" id="KW-0963">Cytoplasm</keyword>
<proteinExistence type="inferred from homology"/>
<evidence type="ECO:0000256" key="1">
    <source>
        <dbReference type="ARBA" id="ARBA00004496"/>
    </source>
</evidence>
<evidence type="ECO:0000256" key="5">
    <source>
        <dbReference type="ARBA" id="ARBA00022980"/>
    </source>
</evidence>
<dbReference type="Pfam" id="PF14204">
    <property type="entry name" value="Ribosomal_L18_c"/>
    <property type="match status" value="1"/>
</dbReference>
<dbReference type="GO" id="GO:0003735">
    <property type="term" value="F:structural constituent of ribosome"/>
    <property type="evidence" value="ECO:0007669"/>
    <property type="project" value="InterPro"/>
</dbReference>
<dbReference type="InterPro" id="IPR005485">
    <property type="entry name" value="Rbsml_uL18_euk_arch"/>
</dbReference>
<dbReference type="CDD" id="cd00432">
    <property type="entry name" value="Ribosomal_L18_L5e"/>
    <property type="match status" value="1"/>
</dbReference>
<name>A0AA41MF41_SCICA</name>
<dbReference type="GO" id="GO:0000027">
    <property type="term" value="P:ribosomal large subunit assembly"/>
    <property type="evidence" value="ECO:0007669"/>
    <property type="project" value="TreeGrafter"/>
</dbReference>
<keyword evidence="4" id="KW-0699">rRNA-binding</keyword>
<feature type="domain" description="Large ribosomal subunit protein uL18 C-terminal eukaryotes" evidence="9">
    <location>
        <begin position="261"/>
        <end position="312"/>
    </location>
</feature>
<evidence type="ECO:0000256" key="8">
    <source>
        <dbReference type="ARBA" id="ARBA00035352"/>
    </source>
</evidence>
<dbReference type="Proteomes" id="UP001166674">
    <property type="component" value="Unassembled WGS sequence"/>
</dbReference>
<evidence type="ECO:0000256" key="2">
    <source>
        <dbReference type="ARBA" id="ARBA00007116"/>
    </source>
</evidence>
<dbReference type="GO" id="GO:0008097">
    <property type="term" value="F:5S rRNA binding"/>
    <property type="evidence" value="ECO:0007669"/>
    <property type="project" value="InterPro"/>
</dbReference>
<evidence type="ECO:0000259" key="9">
    <source>
        <dbReference type="Pfam" id="PF14204"/>
    </source>
</evidence>
<evidence type="ECO:0000313" key="11">
    <source>
        <dbReference type="Proteomes" id="UP001166674"/>
    </source>
</evidence>
<dbReference type="InterPro" id="IPR057268">
    <property type="entry name" value="Ribosomal_L18"/>
</dbReference>
<dbReference type="PANTHER" id="PTHR23410">
    <property type="entry name" value="RIBOSOMAL PROTEIN L5-RELATED"/>
    <property type="match status" value="1"/>
</dbReference>